<keyword evidence="3" id="KW-0472">Membrane</keyword>
<dbReference type="InterPro" id="IPR036527">
    <property type="entry name" value="SCP2_sterol-bd_dom_sf"/>
</dbReference>
<gene>
    <name evidence="5" type="primary">sgcG</name>
    <name evidence="5" type="ORF">CPRO_06610</name>
    <name evidence="6" type="ORF">SAMN02745151_00816</name>
</gene>
<keyword evidence="1" id="KW-0285">Flavoprotein</keyword>
<keyword evidence="3" id="KW-0812">Transmembrane</keyword>
<reference evidence="8" key="3">
    <citation type="submission" date="2016-11" db="EMBL/GenBank/DDBJ databases">
        <authorList>
            <person name="Jaros S."/>
            <person name="Januszkiewicz K."/>
            <person name="Wedrychowicz H."/>
        </authorList>
    </citation>
    <scope>NUCLEOTIDE SEQUENCE [LARGE SCALE GENOMIC DNA]</scope>
    <source>
        <strain evidence="8">DSM 1682</strain>
    </source>
</reference>
<evidence type="ECO:0000313" key="8">
    <source>
        <dbReference type="Proteomes" id="UP000184204"/>
    </source>
</evidence>
<dbReference type="GO" id="GO:0016491">
    <property type="term" value="F:oxidoreductase activity"/>
    <property type="evidence" value="ECO:0007669"/>
    <property type="project" value="UniProtKB-KW"/>
</dbReference>
<reference evidence="6" key="4">
    <citation type="submission" date="2016-11" db="EMBL/GenBank/DDBJ databases">
        <authorList>
            <person name="Varghese N."/>
            <person name="Submissions S."/>
        </authorList>
    </citation>
    <scope>NUCLEOTIDE SEQUENCE</scope>
    <source>
        <strain evidence="6">DSM 1682</strain>
    </source>
</reference>
<feature type="transmembrane region" description="Helical" evidence="3">
    <location>
        <begin position="493"/>
        <end position="515"/>
    </location>
</feature>
<dbReference type="OrthoDB" id="9805976at2"/>
<evidence type="ECO:0000256" key="1">
    <source>
        <dbReference type="ARBA" id="ARBA00022630"/>
    </source>
</evidence>
<feature type="transmembrane region" description="Helical" evidence="3">
    <location>
        <begin position="402"/>
        <end position="422"/>
    </location>
</feature>
<evidence type="ECO:0000256" key="3">
    <source>
        <dbReference type="SAM" id="Phobius"/>
    </source>
</evidence>
<protein>
    <submittedName>
        <fullName evidence="5">2-amino-4-deoxychorismate dehydrogenase</fullName>
        <ecNumber evidence="5">1.3.99.24</ecNumber>
    </submittedName>
    <submittedName>
        <fullName evidence="6">Multimeric flavodoxin WrbA</fullName>
    </submittedName>
</protein>
<dbReference type="EMBL" id="CP014223">
    <property type="protein sequence ID" value="AMJ40263.1"/>
    <property type="molecule type" value="Genomic_DNA"/>
</dbReference>
<dbReference type="InterPro" id="IPR029039">
    <property type="entry name" value="Flavoprotein-like_sf"/>
</dbReference>
<dbReference type="InterPro" id="IPR005025">
    <property type="entry name" value="FMN_Rdtase-like_dom"/>
</dbReference>
<organism evidence="6 8">
    <name type="scientific">Anaerotignum propionicum DSM 1682</name>
    <dbReference type="NCBI Taxonomy" id="991789"/>
    <lineage>
        <taxon>Bacteria</taxon>
        <taxon>Bacillati</taxon>
        <taxon>Bacillota</taxon>
        <taxon>Clostridia</taxon>
        <taxon>Lachnospirales</taxon>
        <taxon>Anaerotignaceae</taxon>
        <taxon>Anaerotignum</taxon>
    </lineage>
</organism>
<keyword evidence="7" id="KW-1185">Reference proteome</keyword>
<reference evidence="5 7" key="1">
    <citation type="journal article" date="2016" name="Genome Announc.">
        <title>Complete Genome Sequence of the Amino Acid-Fermenting Clostridium propionicum X2 (DSM 1682).</title>
        <authorList>
            <person name="Poehlein A."/>
            <person name="Schlien K."/>
            <person name="Chowdhury N.P."/>
            <person name="Gottschalk G."/>
            <person name="Buckel W."/>
            <person name="Daniel R."/>
        </authorList>
    </citation>
    <scope>NUCLEOTIDE SEQUENCE [LARGE SCALE GENOMIC DNA]</scope>
    <source>
        <strain evidence="5 7">X2</strain>
    </source>
</reference>
<reference evidence="7" key="2">
    <citation type="submission" date="2016-01" db="EMBL/GenBank/DDBJ databases">
        <authorList>
            <person name="Poehlein A."/>
            <person name="Schlien K."/>
            <person name="Gottschalk G."/>
            <person name="Buckel W."/>
            <person name="Daniel R."/>
        </authorList>
    </citation>
    <scope>NUCLEOTIDE SEQUENCE [LARGE SCALE GENOMIC DNA]</scope>
    <source>
        <strain evidence="7">X2</strain>
    </source>
</reference>
<name>A0A0X8VAA3_ANAPI</name>
<dbReference type="Proteomes" id="UP000184204">
    <property type="component" value="Unassembled WGS sequence"/>
</dbReference>
<keyword evidence="3" id="KW-1133">Transmembrane helix</keyword>
<dbReference type="Proteomes" id="UP000068026">
    <property type="component" value="Chromosome"/>
</dbReference>
<dbReference type="SUPFAM" id="SSF55718">
    <property type="entry name" value="SCP-like"/>
    <property type="match status" value="1"/>
</dbReference>
<dbReference type="KEGG" id="cpro:CPRO_06610"/>
<proteinExistence type="predicted"/>
<dbReference type="Pfam" id="PF03358">
    <property type="entry name" value="FMN_red"/>
    <property type="match status" value="1"/>
</dbReference>
<accession>A0A0X8VAA3</accession>
<feature type="domain" description="NADPH-dependent FMN reductase-like" evidence="4">
    <location>
        <begin position="1"/>
        <end position="100"/>
    </location>
</feature>
<dbReference type="EMBL" id="FQUA01000002">
    <property type="protein sequence ID" value="SHE46307.1"/>
    <property type="molecule type" value="Genomic_DNA"/>
</dbReference>
<keyword evidence="5" id="KW-0560">Oxidoreductase</keyword>
<dbReference type="PANTHER" id="PTHR43278">
    <property type="entry name" value="NAD(P)H-DEPENDENT FMN-CONTAINING OXIDOREDUCTASE YWQN-RELATED"/>
    <property type="match status" value="1"/>
</dbReference>
<feature type="transmembrane region" description="Helical" evidence="3">
    <location>
        <begin position="469"/>
        <end position="487"/>
    </location>
</feature>
<sequence length="526" mass="59195">MKVLVLNGSPKIEQSNTMCLTHAFLEGAQWADAEIIDVAKAHINSCLGCFACWNKTPGKCVISDDMEHILPKIIAADVIIWSFPLYYFSVPGGLKNLIDRQLPMNLPFMAEDSKSGGHPQRYDLSHQRHLIISTCGFWTSEHNYDSVLSMFDHFLGKDNYANILCGQGELFHIPELKNRTDDYLEIVHRAGREYAIGGIQSQTKTALAKPLFPKDVFEKMADASWGIAKGKNIETLPDESLSFTTQMAALYKPDGKERVLEFHYTDIDKTYQILLSKHGSEVITHGFRPFTTKIETPFSLWRAISRNEISGQDALFQRLYQVHGDFNVMLKWDDLFGISVPKEQTAQPCKTNMLLLLAPWIVIWAGMPIHSTIGGSIAVFIGALIPIFWLKYKPVIFEQIGIPMAIGISLAGLLGLNIRFIVSASYLLFGLLWLIGSITKIPLTAYYSATDYGEESAFSNPLFIRTNRILTAAWGIVFLHSAVWAYFLMNTALSPYIGIINNIIPALMGIFTAWFQRWYPARYARG</sequence>
<evidence type="ECO:0000256" key="2">
    <source>
        <dbReference type="ARBA" id="ARBA00022643"/>
    </source>
</evidence>
<dbReference type="PANTHER" id="PTHR43278:SF2">
    <property type="entry name" value="IRON-SULFUR FLAVOPROTEIN"/>
    <property type="match status" value="1"/>
</dbReference>
<evidence type="ECO:0000313" key="5">
    <source>
        <dbReference type="EMBL" id="AMJ40263.1"/>
    </source>
</evidence>
<dbReference type="InterPro" id="IPR051796">
    <property type="entry name" value="ISF_SsuE-like"/>
</dbReference>
<dbReference type="EC" id="1.3.99.24" evidence="5"/>
<dbReference type="RefSeq" id="WP_066047810.1">
    <property type="nucleotide sequence ID" value="NZ_CP014223.1"/>
</dbReference>
<dbReference type="SUPFAM" id="SSF52218">
    <property type="entry name" value="Flavoproteins"/>
    <property type="match status" value="1"/>
</dbReference>
<keyword evidence="2" id="KW-0288">FMN</keyword>
<evidence type="ECO:0000313" key="7">
    <source>
        <dbReference type="Proteomes" id="UP000068026"/>
    </source>
</evidence>
<evidence type="ECO:0000259" key="4">
    <source>
        <dbReference type="Pfam" id="PF03358"/>
    </source>
</evidence>
<feature type="transmembrane region" description="Helical" evidence="3">
    <location>
        <begin position="373"/>
        <end position="390"/>
    </location>
</feature>
<evidence type="ECO:0000313" key="6">
    <source>
        <dbReference type="EMBL" id="SHE46307.1"/>
    </source>
</evidence>
<feature type="transmembrane region" description="Helical" evidence="3">
    <location>
        <begin position="428"/>
        <end position="449"/>
    </location>
</feature>
<dbReference type="Gene3D" id="3.40.50.360">
    <property type="match status" value="1"/>
</dbReference>
<dbReference type="AlphaFoldDB" id="A0A0X8VAA3"/>